<proteinExistence type="predicted"/>
<dbReference type="RefSeq" id="WP_263711764.1">
    <property type="nucleotide sequence ID" value="NZ_JAOWKX010000003.1"/>
</dbReference>
<accession>A0ABT3A771</accession>
<comment type="caution">
    <text evidence="2">The sequence shown here is derived from an EMBL/GenBank/DDBJ whole genome shotgun (WGS) entry which is preliminary data.</text>
</comment>
<dbReference type="Proteomes" id="UP001652504">
    <property type="component" value="Unassembled WGS sequence"/>
</dbReference>
<dbReference type="EMBL" id="JAOWKX010000003">
    <property type="protein sequence ID" value="MCV2884494.1"/>
    <property type="molecule type" value="Genomic_DNA"/>
</dbReference>
<evidence type="ECO:0008006" key="4">
    <source>
        <dbReference type="Google" id="ProtNLM"/>
    </source>
</evidence>
<evidence type="ECO:0000313" key="3">
    <source>
        <dbReference type="Proteomes" id="UP001652504"/>
    </source>
</evidence>
<reference evidence="2 3" key="1">
    <citation type="submission" date="2022-10" db="EMBL/GenBank/DDBJ databases">
        <title>Aestuariibacter sp. AA17 isolated from Montipora capitata coral fragment.</title>
        <authorList>
            <person name="Emsley S.A."/>
            <person name="Pfannmuller K.M."/>
            <person name="Loughran R.M."/>
            <person name="Shlafstein M."/>
            <person name="Papke E."/>
            <person name="Saw J.H."/>
            <person name="Ushijima B."/>
            <person name="Videau P."/>
        </authorList>
    </citation>
    <scope>NUCLEOTIDE SEQUENCE [LARGE SCALE GENOMIC DNA]</scope>
    <source>
        <strain evidence="2 3">AA17</strain>
    </source>
</reference>
<evidence type="ECO:0000313" key="2">
    <source>
        <dbReference type="EMBL" id="MCV2884494.1"/>
    </source>
</evidence>
<name>A0ABT3A771_9ALTE</name>
<organism evidence="2 3">
    <name type="scientific">Fluctibacter corallii</name>
    <dbReference type="NCBI Taxonomy" id="2984329"/>
    <lineage>
        <taxon>Bacteria</taxon>
        <taxon>Pseudomonadati</taxon>
        <taxon>Pseudomonadota</taxon>
        <taxon>Gammaproteobacteria</taxon>
        <taxon>Alteromonadales</taxon>
        <taxon>Alteromonadaceae</taxon>
        <taxon>Fluctibacter</taxon>
    </lineage>
</organism>
<sequence>MESVFPRARYFISGFVCAMALMAGYLWLSDSDVDEPFIQPENVLTTKQDFHRVEKTPNSERLDTAHLHIDREGTSVEVLLPTNKSHDHPQNLHDESAAKHSQELNQSLLALADYIGLDPSQYPELTAYQNDEIALLIEQKLVSQLYNAQGDVLAQFDDIERYLEEHPEIVSPQFFKEVLDVASQRDEMSHSYAIHTLANTIEALEDDPQRVNRAIDYIAQSKYSDSELVRLTVLQSLSAAMNDTSRLKQELRYFYDDESELIQAKLTLLRFEMEFFEHTR</sequence>
<protein>
    <recommendedName>
        <fullName evidence="4">HEAT repeat domain-containing protein</fullName>
    </recommendedName>
</protein>
<gene>
    <name evidence="2" type="ORF">OE749_07295</name>
</gene>
<feature type="transmembrane region" description="Helical" evidence="1">
    <location>
        <begin position="7"/>
        <end position="28"/>
    </location>
</feature>
<evidence type="ECO:0000256" key="1">
    <source>
        <dbReference type="SAM" id="Phobius"/>
    </source>
</evidence>
<keyword evidence="3" id="KW-1185">Reference proteome</keyword>
<keyword evidence="1" id="KW-0812">Transmembrane</keyword>
<keyword evidence="1" id="KW-1133">Transmembrane helix</keyword>
<keyword evidence="1" id="KW-0472">Membrane</keyword>